<dbReference type="InterPro" id="IPR031259">
    <property type="entry name" value="ILBP"/>
</dbReference>
<comment type="similarity">
    <text evidence="1">Belongs to the calycin superfamily. Fatty-acid binding protein (FABP) family.</text>
</comment>
<evidence type="ECO:0000259" key="3">
    <source>
        <dbReference type="Pfam" id="PF00061"/>
    </source>
</evidence>
<gene>
    <name evidence="4" type="ORF">V1264_008901</name>
</gene>
<dbReference type="FunFam" id="2.40.128.20:FF:000001">
    <property type="entry name" value="Fatty acid-binding protein, adipocyte"/>
    <property type="match status" value="1"/>
</dbReference>
<protein>
    <recommendedName>
        <fullName evidence="3">Lipocalin/cytosolic fatty-acid binding domain-containing protein</fullName>
    </recommendedName>
</protein>
<reference evidence="4 5" key="1">
    <citation type="submission" date="2024-02" db="EMBL/GenBank/DDBJ databases">
        <title>Chromosome-scale genome assembly of the rough periwinkle Littorina saxatilis.</title>
        <authorList>
            <person name="De Jode A."/>
            <person name="Faria R."/>
            <person name="Formenti G."/>
            <person name="Sims Y."/>
            <person name="Smith T.P."/>
            <person name="Tracey A."/>
            <person name="Wood J.M.D."/>
            <person name="Zagrodzka Z.B."/>
            <person name="Johannesson K."/>
            <person name="Butlin R.K."/>
            <person name="Leder E.H."/>
        </authorList>
    </citation>
    <scope>NUCLEOTIDE SEQUENCE [LARGE SCALE GENOMIC DNA]</scope>
    <source>
        <strain evidence="4">Snail1</strain>
        <tissue evidence="4">Muscle</tissue>
    </source>
</reference>
<dbReference type="InterPro" id="IPR000463">
    <property type="entry name" value="Fatty_acid-bd"/>
</dbReference>
<accession>A0AAN9AQ96</accession>
<proteinExistence type="inferred from homology"/>
<dbReference type="Pfam" id="PF00061">
    <property type="entry name" value="Lipocalin"/>
    <property type="match status" value="1"/>
</dbReference>
<name>A0AAN9AQ96_9CAEN</name>
<dbReference type="GO" id="GO:0008289">
    <property type="term" value="F:lipid binding"/>
    <property type="evidence" value="ECO:0007669"/>
    <property type="project" value="UniProtKB-KW"/>
</dbReference>
<feature type="domain" description="Lipocalin/cytosolic fatty-acid binding" evidence="3">
    <location>
        <begin position="9"/>
        <end position="133"/>
    </location>
</feature>
<dbReference type="PANTHER" id="PTHR11955">
    <property type="entry name" value="FATTY ACID BINDING PROTEIN"/>
    <property type="match status" value="1"/>
</dbReference>
<evidence type="ECO:0000256" key="1">
    <source>
        <dbReference type="ARBA" id="ARBA00008390"/>
    </source>
</evidence>
<dbReference type="AlphaFoldDB" id="A0AAN9AQ96"/>
<evidence type="ECO:0000256" key="2">
    <source>
        <dbReference type="ARBA" id="ARBA00023121"/>
    </source>
</evidence>
<evidence type="ECO:0000313" key="4">
    <source>
        <dbReference type="EMBL" id="KAK7091178.1"/>
    </source>
</evidence>
<organism evidence="4 5">
    <name type="scientific">Littorina saxatilis</name>
    <dbReference type="NCBI Taxonomy" id="31220"/>
    <lineage>
        <taxon>Eukaryota</taxon>
        <taxon>Metazoa</taxon>
        <taxon>Spiralia</taxon>
        <taxon>Lophotrochozoa</taxon>
        <taxon>Mollusca</taxon>
        <taxon>Gastropoda</taxon>
        <taxon>Caenogastropoda</taxon>
        <taxon>Littorinimorpha</taxon>
        <taxon>Littorinoidea</taxon>
        <taxon>Littorinidae</taxon>
        <taxon>Littorina</taxon>
    </lineage>
</organism>
<dbReference type="EMBL" id="JBAMIC010000022">
    <property type="protein sequence ID" value="KAK7091178.1"/>
    <property type="molecule type" value="Genomic_DNA"/>
</dbReference>
<dbReference type="PRINTS" id="PR00178">
    <property type="entry name" value="FATTYACIDBP"/>
</dbReference>
<keyword evidence="2" id="KW-0446">Lipid-binding</keyword>
<dbReference type="InterPro" id="IPR000566">
    <property type="entry name" value="Lipocln_cytosolic_FA-bd_dom"/>
</dbReference>
<comment type="caution">
    <text evidence="4">The sequence shown here is derived from an EMBL/GenBank/DDBJ whole genome shotgun (WGS) entry which is preliminary data.</text>
</comment>
<dbReference type="Proteomes" id="UP001374579">
    <property type="component" value="Unassembled WGS sequence"/>
</dbReference>
<sequence>MSNGDQFLGHWKLASSENWDEYMKAAGVGLVTRKVANQLTSYEDWKREGDQWTLHISSTFKSKIVTFKMGEEFDEDTMDGRKVKSLVTLEGDKMVHKQKPTKEGELDSTVTREILDDGRLLVTFVAENKGLTAKRYFTSHKP</sequence>
<dbReference type="Gene3D" id="2.40.128.20">
    <property type="match status" value="1"/>
</dbReference>
<dbReference type="SUPFAM" id="SSF50814">
    <property type="entry name" value="Lipocalins"/>
    <property type="match status" value="1"/>
</dbReference>
<evidence type="ECO:0000313" key="5">
    <source>
        <dbReference type="Proteomes" id="UP001374579"/>
    </source>
</evidence>
<dbReference type="CDD" id="cd00742">
    <property type="entry name" value="FABP"/>
    <property type="match status" value="1"/>
</dbReference>
<dbReference type="InterPro" id="IPR012674">
    <property type="entry name" value="Calycin"/>
</dbReference>
<keyword evidence="5" id="KW-1185">Reference proteome</keyword>